<feature type="transmembrane region" description="Helical" evidence="1">
    <location>
        <begin position="21"/>
        <end position="40"/>
    </location>
</feature>
<dbReference type="EMBL" id="GGEC01082744">
    <property type="protein sequence ID" value="MBX63228.1"/>
    <property type="molecule type" value="Transcribed_RNA"/>
</dbReference>
<evidence type="ECO:0000313" key="2">
    <source>
        <dbReference type="EMBL" id="MBX63228.1"/>
    </source>
</evidence>
<organism evidence="2">
    <name type="scientific">Rhizophora mucronata</name>
    <name type="common">Asiatic mangrove</name>
    <dbReference type="NCBI Taxonomy" id="61149"/>
    <lineage>
        <taxon>Eukaryota</taxon>
        <taxon>Viridiplantae</taxon>
        <taxon>Streptophyta</taxon>
        <taxon>Embryophyta</taxon>
        <taxon>Tracheophyta</taxon>
        <taxon>Spermatophyta</taxon>
        <taxon>Magnoliopsida</taxon>
        <taxon>eudicotyledons</taxon>
        <taxon>Gunneridae</taxon>
        <taxon>Pentapetalae</taxon>
        <taxon>rosids</taxon>
        <taxon>fabids</taxon>
        <taxon>Malpighiales</taxon>
        <taxon>Rhizophoraceae</taxon>
        <taxon>Rhizophora</taxon>
    </lineage>
</organism>
<sequence>MKKQPLGLQYAAYVPKETIHFCRFHIYMISLISFLGMQSYHNFCELRILHIINT</sequence>
<keyword evidence="1" id="KW-1133">Transmembrane helix</keyword>
<name>A0A2P2Q8C3_RHIMU</name>
<reference evidence="2" key="1">
    <citation type="submission" date="2018-02" db="EMBL/GenBank/DDBJ databases">
        <title>Rhizophora mucronata_Transcriptome.</title>
        <authorList>
            <person name="Meera S.P."/>
            <person name="Sreeshan A."/>
            <person name="Augustine A."/>
        </authorList>
    </citation>
    <scope>NUCLEOTIDE SEQUENCE</scope>
    <source>
        <tissue evidence="2">Leaf</tissue>
    </source>
</reference>
<dbReference type="AlphaFoldDB" id="A0A2P2Q8C3"/>
<proteinExistence type="predicted"/>
<keyword evidence="1" id="KW-0472">Membrane</keyword>
<accession>A0A2P2Q8C3</accession>
<evidence type="ECO:0000256" key="1">
    <source>
        <dbReference type="SAM" id="Phobius"/>
    </source>
</evidence>
<protein>
    <submittedName>
        <fullName evidence="2">Uncharacterized protein</fullName>
    </submittedName>
</protein>
<keyword evidence="1" id="KW-0812">Transmembrane</keyword>